<reference evidence="1 2" key="1">
    <citation type="submission" date="2019-08" db="EMBL/GenBank/DDBJ databases">
        <title>In-depth cultivation of the pig gut microbiome towards novel bacterial diversity and tailored functional studies.</title>
        <authorList>
            <person name="Wylensek D."/>
            <person name="Hitch T.C.A."/>
            <person name="Clavel T."/>
        </authorList>
    </citation>
    <scope>NUCLEOTIDE SEQUENCE [LARGE SCALE GENOMIC DNA]</scope>
    <source>
        <strain evidence="1 2">LKV-178-WT-2A</strain>
    </source>
</reference>
<proteinExistence type="predicted"/>
<accession>A0A7K0KD78</accession>
<dbReference type="AlphaFoldDB" id="A0A7K0KD78"/>
<dbReference type="EMBL" id="VUNG01000002">
    <property type="protein sequence ID" value="MST83405.1"/>
    <property type="molecule type" value="Genomic_DNA"/>
</dbReference>
<evidence type="ECO:0000313" key="1">
    <source>
        <dbReference type="EMBL" id="MST83405.1"/>
    </source>
</evidence>
<evidence type="ECO:0000313" key="2">
    <source>
        <dbReference type="Proteomes" id="UP000438914"/>
    </source>
</evidence>
<gene>
    <name evidence="1" type="ORF">FYJ73_01680</name>
</gene>
<dbReference type="Pfam" id="PF16125">
    <property type="entry name" value="DUF4837"/>
    <property type="match status" value="1"/>
</dbReference>
<comment type="caution">
    <text evidence="1">The sequence shown here is derived from an EMBL/GenBank/DDBJ whole genome shotgun (WGS) entry which is preliminary data.</text>
</comment>
<organism evidence="1 2">
    <name type="scientific">Hallella mizrahii</name>
    <dbReference type="NCBI Taxonomy" id="2606637"/>
    <lineage>
        <taxon>Bacteria</taxon>
        <taxon>Pseudomonadati</taxon>
        <taxon>Bacteroidota</taxon>
        <taxon>Bacteroidia</taxon>
        <taxon>Bacteroidales</taxon>
        <taxon>Prevotellaceae</taxon>
        <taxon>Hallella</taxon>
    </lineage>
</organism>
<dbReference type="Proteomes" id="UP000438914">
    <property type="component" value="Unassembled WGS sequence"/>
</dbReference>
<name>A0A7K0KD78_9BACT</name>
<dbReference type="PROSITE" id="PS51257">
    <property type="entry name" value="PROKAR_LIPOPROTEIN"/>
    <property type="match status" value="1"/>
</dbReference>
<keyword evidence="2" id="KW-1185">Reference proteome</keyword>
<sequence>MKRIAHSAVSLRSALLLLLFALVSCRNGGLLPRSGGQLYEVLLVGDTAGMVRSVLSVDVEGLPQPEPSFDVSEVSTKAFGNTLRYTRNIVIVDINAEAYTRPSIRSERNVWAQPQTVVHIGAPSAMALRNSIDSVGRRLRFLLNRSEMKKQLSILRHERNVKAEKLARKMFGIELWIPADMIASKQGKDFLWLSNNSATMMQNIVVYRDWNSVNASDAKANHIERDVQTVGFIDSESRYFIGARDYMLGRNILGETDSMHMATVPESVLTDGRGFYRGLWMMTGDAMGGPFVSRTLLLQQPERQGNFVCRHIVVEGFVFAPGKTKRNAIRRLEAVLNTMRQAKRKDQ</sequence>
<protein>
    <submittedName>
        <fullName evidence="1">DUF4837 family protein</fullName>
    </submittedName>
</protein>
<dbReference type="InterPro" id="IPR032286">
    <property type="entry name" value="DUF4837"/>
</dbReference>